<name>A0AAN8MTJ0_9PEZI</name>
<feature type="region of interest" description="Disordered" evidence="1">
    <location>
        <begin position="1"/>
        <end position="126"/>
    </location>
</feature>
<accession>A0AAN8MTJ0</accession>
<reference evidence="2 3" key="1">
    <citation type="submission" date="2019-10" db="EMBL/GenBank/DDBJ databases">
        <authorList>
            <person name="Palmer J.M."/>
        </authorList>
    </citation>
    <scope>NUCLEOTIDE SEQUENCE [LARGE SCALE GENOMIC DNA]</scope>
    <source>
        <strain evidence="2 3">TWF718</strain>
    </source>
</reference>
<protein>
    <submittedName>
        <fullName evidence="2">Uncharacterized protein</fullName>
    </submittedName>
</protein>
<comment type="caution">
    <text evidence="2">The sequence shown here is derived from an EMBL/GenBank/DDBJ whole genome shotgun (WGS) entry which is preliminary data.</text>
</comment>
<feature type="compositionally biased region" description="Polar residues" evidence="1">
    <location>
        <begin position="101"/>
        <end position="110"/>
    </location>
</feature>
<feature type="compositionally biased region" description="Basic and acidic residues" evidence="1">
    <location>
        <begin position="170"/>
        <end position="182"/>
    </location>
</feature>
<feature type="region of interest" description="Disordered" evidence="1">
    <location>
        <begin position="149"/>
        <end position="296"/>
    </location>
</feature>
<feature type="compositionally biased region" description="Low complexity" evidence="1">
    <location>
        <begin position="215"/>
        <end position="240"/>
    </location>
</feature>
<dbReference type="EMBL" id="JAVHNR010000009">
    <property type="protein sequence ID" value="KAK6333498.1"/>
    <property type="molecule type" value="Genomic_DNA"/>
</dbReference>
<feature type="compositionally biased region" description="Low complexity" evidence="1">
    <location>
        <begin position="111"/>
        <end position="122"/>
    </location>
</feature>
<evidence type="ECO:0000256" key="1">
    <source>
        <dbReference type="SAM" id="MobiDB-lite"/>
    </source>
</evidence>
<feature type="compositionally biased region" description="Polar residues" evidence="1">
    <location>
        <begin position="197"/>
        <end position="209"/>
    </location>
</feature>
<feature type="region of interest" description="Disordered" evidence="1">
    <location>
        <begin position="344"/>
        <end position="371"/>
    </location>
</feature>
<feature type="compositionally biased region" description="Acidic residues" evidence="1">
    <location>
        <begin position="285"/>
        <end position="294"/>
    </location>
</feature>
<keyword evidence="3" id="KW-1185">Reference proteome</keyword>
<proteinExistence type="predicted"/>
<feature type="compositionally biased region" description="Low complexity" evidence="1">
    <location>
        <begin position="38"/>
        <end position="47"/>
    </location>
</feature>
<organism evidence="2 3">
    <name type="scientific">Orbilia javanica</name>
    <dbReference type="NCBI Taxonomy" id="47235"/>
    <lineage>
        <taxon>Eukaryota</taxon>
        <taxon>Fungi</taxon>
        <taxon>Dikarya</taxon>
        <taxon>Ascomycota</taxon>
        <taxon>Pezizomycotina</taxon>
        <taxon>Orbiliomycetes</taxon>
        <taxon>Orbiliales</taxon>
        <taxon>Orbiliaceae</taxon>
        <taxon>Orbilia</taxon>
    </lineage>
</organism>
<evidence type="ECO:0000313" key="2">
    <source>
        <dbReference type="EMBL" id="KAK6333498.1"/>
    </source>
</evidence>
<dbReference type="Proteomes" id="UP001313282">
    <property type="component" value="Unassembled WGS sequence"/>
</dbReference>
<dbReference type="AlphaFoldDB" id="A0AAN8MTJ0"/>
<sequence>MLPSQSRDGSGSEGLPGDKIIGSDGNKENTGGIANHAISGIPGSPGSLSMRHKIKQSFTNLASRLTPKETKTVLRKPSPFAQAPKADTEIAATVPLPESPRSGTPLSNTNSSPAKSPVASPSKTRKYFRFSLSQESKYKMDSKTAKLLLATTRPTGGDAQKSDPALSGNEKGKAPDRGDVEAKSPASMKKKKVAEQASGTSTLSPPQARQENELTTTTITTTTTTTTTTAAAAAAPTGATDKAKGIPKLKARYKGPGPTSSPPRRALAISRPPTPIPRSILDSSSDSEEEEEGGSDLTIQITALLQRLKAGETLGYQLKNPEGYVDDDPDCLDFLEDPECQELMGNTAPRFSSASILQRRRGRRSSDPPLK</sequence>
<evidence type="ECO:0000313" key="3">
    <source>
        <dbReference type="Proteomes" id="UP001313282"/>
    </source>
</evidence>
<gene>
    <name evidence="2" type="ORF">TWF718_011306</name>
</gene>